<organism evidence="1 2">
    <name type="scientific">Candidula unifasciata</name>
    <dbReference type="NCBI Taxonomy" id="100452"/>
    <lineage>
        <taxon>Eukaryota</taxon>
        <taxon>Metazoa</taxon>
        <taxon>Spiralia</taxon>
        <taxon>Lophotrochozoa</taxon>
        <taxon>Mollusca</taxon>
        <taxon>Gastropoda</taxon>
        <taxon>Heterobranchia</taxon>
        <taxon>Euthyneura</taxon>
        <taxon>Panpulmonata</taxon>
        <taxon>Eupulmonata</taxon>
        <taxon>Stylommatophora</taxon>
        <taxon>Helicina</taxon>
        <taxon>Helicoidea</taxon>
        <taxon>Geomitridae</taxon>
        <taxon>Candidula</taxon>
    </lineage>
</organism>
<name>A0A8S3YII9_9EUPU</name>
<feature type="non-terminal residue" evidence="1">
    <location>
        <position position="76"/>
    </location>
</feature>
<sequence>RPTHIQPPPDRWLFPMRGISSILSQPGRLLMRTPPSDGHLGTIAGGSVYTPCSVDSKNASLTPISVPRPIHLHKSE</sequence>
<keyword evidence="2" id="KW-1185">Reference proteome</keyword>
<reference evidence="1" key="1">
    <citation type="submission" date="2021-04" db="EMBL/GenBank/DDBJ databases">
        <authorList>
            <consortium name="Molecular Ecology Group"/>
        </authorList>
    </citation>
    <scope>NUCLEOTIDE SEQUENCE</scope>
</reference>
<gene>
    <name evidence="1" type="ORF">CUNI_LOCUS740</name>
</gene>
<dbReference type="OrthoDB" id="2535391at2759"/>
<dbReference type="EMBL" id="CAJHNH020000085">
    <property type="protein sequence ID" value="CAG5115182.1"/>
    <property type="molecule type" value="Genomic_DNA"/>
</dbReference>
<dbReference type="Proteomes" id="UP000678393">
    <property type="component" value="Unassembled WGS sequence"/>
</dbReference>
<proteinExistence type="predicted"/>
<protein>
    <submittedName>
        <fullName evidence="1">Uncharacterized protein</fullName>
    </submittedName>
</protein>
<comment type="caution">
    <text evidence="1">The sequence shown here is derived from an EMBL/GenBank/DDBJ whole genome shotgun (WGS) entry which is preliminary data.</text>
</comment>
<evidence type="ECO:0000313" key="1">
    <source>
        <dbReference type="EMBL" id="CAG5115182.1"/>
    </source>
</evidence>
<accession>A0A8S3YII9</accession>
<evidence type="ECO:0000313" key="2">
    <source>
        <dbReference type="Proteomes" id="UP000678393"/>
    </source>
</evidence>
<dbReference type="AlphaFoldDB" id="A0A8S3YII9"/>